<feature type="compositionally biased region" description="Gly residues" evidence="1">
    <location>
        <begin position="1112"/>
        <end position="1121"/>
    </location>
</feature>
<keyword evidence="3" id="KW-1185">Reference proteome</keyword>
<evidence type="ECO:0000313" key="2">
    <source>
        <dbReference type="EMBL" id="KAK7020827.1"/>
    </source>
</evidence>
<gene>
    <name evidence="2" type="ORF">R3P38DRAFT_3397455</name>
</gene>
<feature type="compositionally biased region" description="Basic residues" evidence="1">
    <location>
        <begin position="1079"/>
        <end position="1091"/>
    </location>
</feature>
<sequence length="1121" mass="126660">MSVAGEQSSSQISEAEENMWEEYRLNGASFTAGDVVEKAELREDRLRKEAEIFGLWNPESTARKLGFGDQSIVEEQDDDWLAQIIGNIGRSDLDGPEPQEIQNSAPQVAADNEWFPYPSKMMFLLDTLDNLPRLRISSSLMRVFLWILKEANCKNVPSFDQLRKVQKQLRAQCGIPTIPCKSPLGNVFYINDPKAIIAKDWANPTTRKLIHVYPEIPEDGIIREVWHAEKWRKAMDLDILSPMYDAGLKHYYVNEVARLRDGRLIIPVRWVEFRGRVFADAFSISFNEQNLATILDNKTQLVSAEELTQNFHDLEEDGEIPEWGSSTKNAGHHSRMPNPKRKIAAGRPLYSSFVNYFADDVSGNRSKSWNKHWNAYLTHQNLPRRILQQEFHVHFVSTSPHASVAEQFREFKAAIDETHTDPLEVRDERGEATCISIYCNAGPSDNPMQSEICSHIGGKGNCFCRKCRVGGSQKDKATDDGYHALFEAGMPRTKEYILSELEKQVEMACSGISKPVKELQTETGVKDAYTQVWIDDLITRFKQMRKDNPTRSVEEIQKELIQWTVENRDTIYNGFLTTKGFDPTKDTPIEILHTILLGIIKYVWHITHTPWSAEQKQTYALRLQSTTVDGLSIHPIRSAYILQYAGSLIGRQLKTLAQTNIFHLYGIVRDDLFTAWKAAGELSALLWVPEIRNLAEYRADLKTAIANVLDIFAKIDPSKIVTKIKYHLLTHIDEDVVRFGPLIGVATEIFESFNGVFRYCSILSNHLAPSRDIALQLADQEGMKHRLTGGWWPMGEGGTWERPGSGVRQFMTERPVLQKLLGWSAPESAKPGEFKLVSVKRGEGARKTFALRSTSASRALNFGNYAPESLWRKCSSVVAESLDECFLSSWVFATSPMNSSVISGRVSDILVDESDAAVLVVEMFQILGARDDIFGMPVLVRRDAETTFLIIPAKNIKFKFNAQHDCHSANCEASGQRLRMQERTESDQVENYIVHQPLDRFFINMHAFHNSHLLRATLPRDLVAPIPLFPDSDRRAKHFELASVLRAQKAAKKASSANKRRKPEATDNESDVEEMQPRPSKKRKTGTKKKSTSSAAILAGPSVANSTKRQGEGGAGCRVRE</sequence>
<feature type="region of interest" description="Disordered" evidence="1">
    <location>
        <begin position="318"/>
        <end position="338"/>
    </location>
</feature>
<dbReference type="AlphaFoldDB" id="A0AAW0B4R3"/>
<dbReference type="Proteomes" id="UP001362999">
    <property type="component" value="Unassembled WGS sequence"/>
</dbReference>
<reference evidence="2 3" key="1">
    <citation type="journal article" date="2024" name="J Genomics">
        <title>Draft genome sequencing and assembly of Favolaschia claudopus CIRM-BRFM 2984 isolated from oak limbs.</title>
        <authorList>
            <person name="Navarro D."/>
            <person name="Drula E."/>
            <person name="Chaduli D."/>
            <person name="Cazenave R."/>
            <person name="Ahrendt S."/>
            <person name="Wang J."/>
            <person name="Lipzen A."/>
            <person name="Daum C."/>
            <person name="Barry K."/>
            <person name="Grigoriev I.V."/>
            <person name="Favel A."/>
            <person name="Rosso M.N."/>
            <person name="Martin F."/>
        </authorList>
    </citation>
    <scope>NUCLEOTIDE SEQUENCE [LARGE SCALE GENOMIC DNA]</scope>
    <source>
        <strain evidence="2 3">CIRM-BRFM 2984</strain>
    </source>
</reference>
<evidence type="ECO:0000256" key="1">
    <source>
        <dbReference type="SAM" id="MobiDB-lite"/>
    </source>
</evidence>
<feature type="region of interest" description="Disordered" evidence="1">
    <location>
        <begin position="1050"/>
        <end position="1121"/>
    </location>
</feature>
<protein>
    <submittedName>
        <fullName evidence="2">Uncharacterized protein</fullName>
    </submittedName>
</protein>
<dbReference type="EMBL" id="JAWWNJ010000040">
    <property type="protein sequence ID" value="KAK7020827.1"/>
    <property type="molecule type" value="Genomic_DNA"/>
</dbReference>
<dbReference type="PANTHER" id="PTHR31912">
    <property type="entry name" value="IP13529P"/>
    <property type="match status" value="1"/>
</dbReference>
<name>A0AAW0B4R3_9AGAR</name>
<comment type="caution">
    <text evidence="2">The sequence shown here is derived from an EMBL/GenBank/DDBJ whole genome shotgun (WGS) entry which is preliminary data.</text>
</comment>
<organism evidence="2 3">
    <name type="scientific">Favolaschia claudopus</name>
    <dbReference type="NCBI Taxonomy" id="2862362"/>
    <lineage>
        <taxon>Eukaryota</taxon>
        <taxon>Fungi</taxon>
        <taxon>Dikarya</taxon>
        <taxon>Basidiomycota</taxon>
        <taxon>Agaricomycotina</taxon>
        <taxon>Agaricomycetes</taxon>
        <taxon>Agaricomycetidae</taxon>
        <taxon>Agaricales</taxon>
        <taxon>Marasmiineae</taxon>
        <taxon>Mycenaceae</taxon>
        <taxon>Favolaschia</taxon>
    </lineage>
</organism>
<evidence type="ECO:0000313" key="3">
    <source>
        <dbReference type="Proteomes" id="UP001362999"/>
    </source>
</evidence>
<dbReference type="PANTHER" id="PTHR31912:SF34">
    <property type="entry name" value="NOTOCHORD-RELATED PROTEIN"/>
    <property type="match status" value="1"/>
</dbReference>
<proteinExistence type="predicted"/>
<accession>A0AAW0B4R3</accession>